<evidence type="ECO:0000313" key="1">
    <source>
        <dbReference type="EMBL" id="PHI30527.1"/>
    </source>
</evidence>
<dbReference type="PANTHER" id="PTHR47923:SF1">
    <property type="entry name" value="INSERTION ELEMENT IS1 1 PROTEIN INSA-RELATED"/>
    <property type="match status" value="1"/>
</dbReference>
<evidence type="ECO:0008006" key="3">
    <source>
        <dbReference type="Google" id="ProtNLM"/>
    </source>
</evidence>
<proteinExistence type="predicted"/>
<accession>A0A2C6DMT0</accession>
<dbReference type="InterPro" id="IPR051252">
    <property type="entry name" value="IS1_transposase_InsA"/>
</dbReference>
<dbReference type="EMBL" id="PDDX01000001">
    <property type="protein sequence ID" value="PHI30527.1"/>
    <property type="molecule type" value="Genomic_DNA"/>
</dbReference>
<evidence type="ECO:0000313" key="2">
    <source>
        <dbReference type="Proteomes" id="UP000224974"/>
    </source>
</evidence>
<name>A0A2C6DMT0_9GAMM</name>
<protein>
    <recommendedName>
        <fullName evidence="3">Transposase and inactivated derivatives</fullName>
    </recommendedName>
</protein>
<organism evidence="1 2">
    <name type="scientific">Budvicia aquatica</name>
    <dbReference type="NCBI Taxonomy" id="82979"/>
    <lineage>
        <taxon>Bacteria</taxon>
        <taxon>Pseudomonadati</taxon>
        <taxon>Pseudomonadota</taxon>
        <taxon>Gammaproteobacteria</taxon>
        <taxon>Enterobacterales</taxon>
        <taxon>Budviciaceae</taxon>
        <taxon>Budvicia</taxon>
    </lineage>
</organism>
<gene>
    <name evidence="1" type="ORF">CRN84_14865</name>
</gene>
<dbReference type="RefSeq" id="WP_029092736.1">
    <property type="nucleotide sequence ID" value="NZ_BRLG01000001.1"/>
</dbReference>
<dbReference type="OrthoDB" id="6637111at2"/>
<sequence length="93" mass="10675">MTDNPSACHHCSEANSVRKHGKARSGIQRYYCSVCRKTFQVHYLYQGNEENILQQIKIGLNEGDSRIDISRKLGVELSVIDRHIYMLTMDTMA</sequence>
<comment type="caution">
    <text evidence="1">The sequence shown here is derived from an EMBL/GenBank/DDBJ whole genome shotgun (WGS) entry which is preliminary data.</text>
</comment>
<reference evidence="2" key="1">
    <citation type="submission" date="2017-09" db="EMBL/GenBank/DDBJ databases">
        <title>FDA dAtabase for Regulatory Grade micrObial Sequences (FDA-ARGOS): Supporting development and validation of Infectious Disease Dx tests.</title>
        <authorList>
            <person name="Minogue T."/>
            <person name="Wolcott M."/>
            <person name="Wasieloski L."/>
            <person name="Aguilar W."/>
            <person name="Moore D."/>
            <person name="Tallon L."/>
            <person name="Sadzewicz L."/>
            <person name="Ott S."/>
            <person name="Zhao X."/>
            <person name="Nagaraj S."/>
            <person name="Vavikolanu K."/>
            <person name="Aluvathingal J."/>
            <person name="Nadendla S."/>
            <person name="Sichtig H."/>
        </authorList>
    </citation>
    <scope>NUCLEOTIDE SEQUENCE [LARGE SCALE GENOMIC DNA]</scope>
    <source>
        <strain evidence="2">FDAARGOS_387</strain>
    </source>
</reference>
<dbReference type="PANTHER" id="PTHR47923">
    <property type="entry name" value="INSERTION ELEMENT IS1 1 PROTEIN INSA-RELATED"/>
    <property type="match status" value="1"/>
</dbReference>
<dbReference type="Proteomes" id="UP000224974">
    <property type="component" value="Unassembled WGS sequence"/>
</dbReference>
<keyword evidence="2" id="KW-1185">Reference proteome</keyword>
<dbReference type="GO" id="GO:0006313">
    <property type="term" value="P:DNA transposition"/>
    <property type="evidence" value="ECO:0007669"/>
    <property type="project" value="TreeGrafter"/>
</dbReference>
<dbReference type="AlphaFoldDB" id="A0A2C6DMT0"/>